<comment type="caution">
    <text evidence="2">The sequence shown here is derived from an EMBL/GenBank/DDBJ whole genome shotgun (WGS) entry which is preliminary data.</text>
</comment>
<dbReference type="InterPro" id="IPR028098">
    <property type="entry name" value="Glyco_trans_4-like_N"/>
</dbReference>
<evidence type="ECO:0000259" key="1">
    <source>
        <dbReference type="Pfam" id="PF13439"/>
    </source>
</evidence>
<dbReference type="Pfam" id="PF13692">
    <property type="entry name" value="Glyco_trans_1_4"/>
    <property type="match status" value="1"/>
</dbReference>
<proteinExistence type="predicted"/>
<dbReference type="Pfam" id="PF13439">
    <property type="entry name" value="Glyco_transf_4"/>
    <property type="match status" value="1"/>
</dbReference>
<dbReference type="EMBL" id="VIKU02000008">
    <property type="protein sequence ID" value="NHF61387.1"/>
    <property type="molecule type" value="Genomic_DNA"/>
</dbReference>
<gene>
    <name evidence="2" type="ORF">FK220_018685</name>
</gene>
<name>A0A967AWU4_9FLAO</name>
<protein>
    <submittedName>
        <fullName evidence="2">Glycosyltransferase family 4 protein</fullName>
    </submittedName>
</protein>
<evidence type="ECO:0000313" key="3">
    <source>
        <dbReference type="Proteomes" id="UP000707206"/>
    </source>
</evidence>
<accession>A0A967AWU4</accession>
<evidence type="ECO:0000313" key="2">
    <source>
        <dbReference type="EMBL" id="NHF61387.1"/>
    </source>
</evidence>
<reference evidence="2" key="2">
    <citation type="submission" date="2020-03" db="EMBL/GenBank/DDBJ databases">
        <title>Flavobacteriaceae bacterium strain TP-CH-4, a member of the family Flavobacteriaceae isolated from a deep-sea seamount.</title>
        <authorList>
            <person name="Zhang D.-C."/>
        </authorList>
    </citation>
    <scope>NUCLEOTIDE SEQUENCE</scope>
    <source>
        <strain evidence="2">TP-CH-4</strain>
    </source>
</reference>
<dbReference type="CDD" id="cd03801">
    <property type="entry name" value="GT4_PimA-like"/>
    <property type="match status" value="1"/>
</dbReference>
<dbReference type="Gene3D" id="3.40.50.2000">
    <property type="entry name" value="Glycogen Phosphorylase B"/>
    <property type="match status" value="2"/>
</dbReference>
<reference evidence="2" key="1">
    <citation type="submission" date="2019-07" db="EMBL/GenBank/DDBJ databases">
        <authorList>
            <person name="De-Chao Zhang Q."/>
        </authorList>
    </citation>
    <scope>NUCLEOTIDE SEQUENCE</scope>
    <source>
        <strain evidence="2">TP-CH-4</strain>
    </source>
</reference>
<dbReference type="RefSeq" id="WP_166204993.1">
    <property type="nucleotide sequence ID" value="NZ_VIKU02000008.1"/>
</dbReference>
<dbReference type="Proteomes" id="UP000707206">
    <property type="component" value="Unassembled WGS sequence"/>
</dbReference>
<feature type="domain" description="Glycosyltransferase subfamily 4-like N-terminal" evidence="1">
    <location>
        <begin position="36"/>
        <end position="186"/>
    </location>
</feature>
<dbReference type="AlphaFoldDB" id="A0A967AWU4"/>
<dbReference type="SUPFAM" id="SSF53756">
    <property type="entry name" value="UDP-Glycosyltransferase/glycogen phosphorylase"/>
    <property type="match status" value="1"/>
</dbReference>
<dbReference type="GO" id="GO:0016757">
    <property type="term" value="F:glycosyltransferase activity"/>
    <property type="evidence" value="ECO:0007669"/>
    <property type="project" value="UniProtKB-ARBA"/>
</dbReference>
<dbReference type="PANTHER" id="PTHR12526">
    <property type="entry name" value="GLYCOSYLTRANSFERASE"/>
    <property type="match status" value="1"/>
</dbReference>
<keyword evidence="3" id="KW-1185">Reference proteome</keyword>
<sequence length="409" mass="46136">MDKSSIKVVIVDLSVKTGSPAGSCVLSQMIGLSTLYNIHLFTSEIGSKIPENITTHLIRTLKFPLLFRYIHFSLKVRYRLRRFLRSQDVPCIVQSTAGQYADSDILYLHFCHKAYLKKYWGTNTLSGPLRYLRKLNHIYNARSEAKAIKQVKSIVVPSKGLAQELIGFYPSITKKIEIIGNPVDIDFYRKPDNFEEQTVRRLWGFDAHDIVIVFMALGDFERKGLPILMDSLRAEPILNAPIKVLVIGGNPMEINKYRKRAKAMAIEKKMIFAGFQQDIRSLLWVSDLFSLPSLYETFSLASLQAAAAGLPLLVSDLYGVQDYLRPGENGWLVERDAKAVAMVLADIVDQKYDLIGMGASARSSVLDYDNKVFREKWNAFYGKFVEKDKVPIAGLKEGVEPSGDDPLVN</sequence>
<organism evidence="2 3">
    <name type="scientific">Pelagihabitans pacificus</name>
    <dbReference type="NCBI Taxonomy" id="2696054"/>
    <lineage>
        <taxon>Bacteria</taxon>
        <taxon>Pseudomonadati</taxon>
        <taxon>Bacteroidota</taxon>
        <taxon>Flavobacteriia</taxon>
        <taxon>Flavobacteriales</taxon>
        <taxon>Flavobacteriaceae</taxon>
        <taxon>Pelagihabitans</taxon>
    </lineage>
</organism>